<sequence length="1038" mass="119669">MDTGNILFKFTTIRNAKKGAAVEILIKDSNESSILAAITANKTPKEIQHEISEVIERIGAVIGNYEFQDLMYRYDTLMDEVAQTNSTTLSSDFVKNVFGVESNWDHKKRLYARNDYANMLFAIKLWSNRTKETHKEAFIKLLKAWSMLTMYESSQEYDTVKWIDVFSGTFVIPSIKDIWPHIDRRDSQRMNTNDEFRKDYETLRTKYKGLRNSLSQLNEMIDDLKAIERYANINEEEMEDIGVLKDLPDSKLFAPVFKSVKSQQSKLTRVSTRKVALKNIGTRIAAIIDSKSKGLKDNLQIIAPELVVTEEEIKSGNGLNKVLAEKVRLEGKADQLEILAKNKFSVDLNSNNIPSLIPNLEKPNDWIISSAGRLPTDEEPLLKLLVSDLILVEEKNVGYVASSIAHIETAMQGESRSRTHRTLDRIERRLTTSESTQVKQSLNLATSSNSNFQSEIEKAQKQKLGGEVETGYKGTGFHVDVMAYYDDEKEKSDHAVRKTAEDITEEARIEVTRKIEQERAEISINEVEIINEHKLENNSEGHINGIYQWVDQVKEFRTLSYGRHLMAKVILPDPAKLLFDQKKEADMKQPLEEFPLNSPMEITHHQIALDVGKKYGVVDFDTPPPRIRYITTTIEFNDKNTESLSAGFLLNKDSIIIPSDDEYKGYKVDEVFVQYRCPWKNPTGGDRRQLNINVLEAYYGVASTQGGDDPEEFPNFWFDTVEVDGYRRTTHGGGLNAVVLASGHNKSHTAGMIRYVFIGAETVGLEEIPITVMTRNNNYFQATVIVKLSAENGYEGHAHYRWQKNVYDKLYQAYLQKKEEFKRSERNDKEDKMLGVISGQNPEKNKQVIHEELKRQVITVLRNNANQTFEGFFSSTQEDYEIQIDQMKMFSKYIDFFENAIDWKKMSYRLFPYYWHQYESWKERQLFKDTDPHYEAFMRSGAVETIIPIKRGYERQFMHYMENGELWNHNEPLSITYDDDPELVAEINEFIDEEAPEVKQVDSPWRARIPTNLIILSDKNNLEAIPPINTNENDGENS</sequence>
<evidence type="ECO:0000256" key="1">
    <source>
        <dbReference type="SAM" id="Coils"/>
    </source>
</evidence>
<organism evidence="2 3">
    <name type="scientific">Albibacterium profundi</name>
    <dbReference type="NCBI Taxonomy" id="3134906"/>
    <lineage>
        <taxon>Bacteria</taxon>
        <taxon>Pseudomonadati</taxon>
        <taxon>Bacteroidota</taxon>
        <taxon>Sphingobacteriia</taxon>
        <taxon>Sphingobacteriales</taxon>
        <taxon>Sphingobacteriaceae</taxon>
        <taxon>Albibacterium</taxon>
    </lineage>
</organism>
<evidence type="ECO:0000313" key="2">
    <source>
        <dbReference type="EMBL" id="MFB5946526.1"/>
    </source>
</evidence>
<keyword evidence="3" id="KW-1185">Reference proteome</keyword>
<dbReference type="RefSeq" id="WP_375558055.1">
    <property type="nucleotide sequence ID" value="NZ_JBBVGT010000003.1"/>
</dbReference>
<dbReference type="EMBL" id="JBBVGT010000003">
    <property type="protein sequence ID" value="MFB5946526.1"/>
    <property type="molecule type" value="Genomic_DNA"/>
</dbReference>
<evidence type="ECO:0000313" key="3">
    <source>
        <dbReference type="Proteomes" id="UP001580928"/>
    </source>
</evidence>
<accession>A0ABV5CG39</accession>
<proteinExistence type="predicted"/>
<keyword evidence="1" id="KW-0175">Coiled coil</keyword>
<protein>
    <submittedName>
        <fullName evidence="2">Uncharacterized protein</fullName>
    </submittedName>
</protein>
<dbReference type="Proteomes" id="UP001580928">
    <property type="component" value="Unassembled WGS sequence"/>
</dbReference>
<comment type="caution">
    <text evidence="2">The sequence shown here is derived from an EMBL/GenBank/DDBJ whole genome shotgun (WGS) entry which is preliminary data.</text>
</comment>
<reference evidence="2 3" key="1">
    <citation type="submission" date="2024-04" db="EMBL/GenBank/DDBJ databases">
        <title>Albibacterium profundi sp. nov., isolated from sediment of the Challenger Deep of Mariana Trench.</title>
        <authorList>
            <person name="Wang Y."/>
        </authorList>
    </citation>
    <scope>NUCLEOTIDE SEQUENCE [LARGE SCALE GENOMIC DNA]</scope>
    <source>
        <strain evidence="2 3">RHL897</strain>
    </source>
</reference>
<feature type="coiled-coil region" evidence="1">
    <location>
        <begin position="193"/>
        <end position="227"/>
    </location>
</feature>
<gene>
    <name evidence="2" type="ORF">WKR92_11855</name>
</gene>
<name>A0ABV5CG39_9SPHI</name>